<dbReference type="EC" id="2.7.13.3" evidence="2"/>
<dbReference type="PROSITE" id="PS50005">
    <property type="entry name" value="TPR"/>
    <property type="match status" value="1"/>
</dbReference>
<keyword evidence="3" id="KW-0597">Phosphoprotein</keyword>
<feature type="transmembrane region" description="Helical" evidence="10">
    <location>
        <begin position="434"/>
        <end position="453"/>
    </location>
</feature>
<dbReference type="InterPro" id="IPR019734">
    <property type="entry name" value="TPR_rpt"/>
</dbReference>
<dbReference type="Gene3D" id="3.30.565.10">
    <property type="entry name" value="Histidine kinase-like ATPase, C-terminal domain"/>
    <property type="match status" value="1"/>
</dbReference>
<keyword evidence="8" id="KW-0902">Two-component regulatory system</keyword>
<dbReference type="PROSITE" id="PS50293">
    <property type="entry name" value="TPR_REGION"/>
    <property type="match status" value="1"/>
</dbReference>
<dbReference type="PANTHER" id="PTHR24421:SF10">
    <property type="entry name" value="NITRATE_NITRITE SENSOR PROTEIN NARQ"/>
    <property type="match status" value="1"/>
</dbReference>
<dbReference type="PROSITE" id="PS50109">
    <property type="entry name" value="HIS_KIN"/>
    <property type="match status" value="1"/>
</dbReference>
<keyword evidence="7" id="KW-0067">ATP-binding</keyword>
<gene>
    <name evidence="12" type="ORF">RHP49_07350</name>
</gene>
<evidence type="ECO:0000256" key="2">
    <source>
        <dbReference type="ARBA" id="ARBA00012438"/>
    </source>
</evidence>
<reference evidence="12 13" key="1">
    <citation type="submission" date="2023-09" db="EMBL/GenBank/DDBJ databases">
        <title>Thalassobella suaedae gen. nov., sp. nov., a marine bacterium of the family Flavobacteriaceae isolated from a halophyte Suaeda japonica.</title>
        <authorList>
            <person name="Lee S.Y."/>
            <person name="Hwang C.Y."/>
        </authorList>
    </citation>
    <scope>NUCLEOTIDE SEQUENCE [LARGE SCALE GENOMIC DNA]</scope>
    <source>
        <strain evidence="12 13">HL-DH10</strain>
    </source>
</reference>
<evidence type="ECO:0000256" key="3">
    <source>
        <dbReference type="ARBA" id="ARBA00022553"/>
    </source>
</evidence>
<evidence type="ECO:0000256" key="9">
    <source>
        <dbReference type="PROSITE-ProRule" id="PRU00339"/>
    </source>
</evidence>
<dbReference type="Gene3D" id="1.20.5.1930">
    <property type="match status" value="1"/>
</dbReference>
<dbReference type="InterPro" id="IPR005467">
    <property type="entry name" value="His_kinase_dom"/>
</dbReference>
<keyword evidence="6 12" id="KW-0418">Kinase</keyword>
<dbReference type="InterPro" id="IPR003594">
    <property type="entry name" value="HATPase_dom"/>
</dbReference>
<feature type="repeat" description="TPR" evidence="9">
    <location>
        <begin position="208"/>
        <end position="241"/>
    </location>
</feature>
<name>A0ABY9Y8B9_9FLAO</name>
<evidence type="ECO:0000313" key="13">
    <source>
        <dbReference type="Proteomes" id="UP001303407"/>
    </source>
</evidence>
<comment type="catalytic activity">
    <reaction evidence="1">
        <text>ATP + protein L-histidine = ADP + protein N-phospho-L-histidine.</text>
        <dbReference type="EC" id="2.7.13.3"/>
    </reaction>
</comment>
<dbReference type="InterPro" id="IPR011990">
    <property type="entry name" value="TPR-like_helical_dom_sf"/>
</dbReference>
<evidence type="ECO:0000256" key="10">
    <source>
        <dbReference type="SAM" id="Phobius"/>
    </source>
</evidence>
<dbReference type="SUPFAM" id="SSF55874">
    <property type="entry name" value="ATPase domain of HSP90 chaperone/DNA topoisomerase II/histidine kinase"/>
    <property type="match status" value="1"/>
</dbReference>
<feature type="domain" description="Histidine kinase" evidence="11">
    <location>
        <begin position="603"/>
        <end position="693"/>
    </location>
</feature>
<dbReference type="SMART" id="SM00387">
    <property type="entry name" value="HATPase_c"/>
    <property type="match status" value="1"/>
</dbReference>
<dbReference type="Gene3D" id="1.25.40.10">
    <property type="entry name" value="Tetratricopeptide repeat domain"/>
    <property type="match status" value="2"/>
</dbReference>
<evidence type="ECO:0000259" key="11">
    <source>
        <dbReference type="PROSITE" id="PS50109"/>
    </source>
</evidence>
<dbReference type="Pfam" id="PF02518">
    <property type="entry name" value="HATPase_c"/>
    <property type="match status" value="1"/>
</dbReference>
<keyword evidence="10" id="KW-1133">Transmembrane helix</keyword>
<organism evidence="12 13">
    <name type="scientific">Thalassobellus suaedae</name>
    <dbReference type="NCBI Taxonomy" id="3074124"/>
    <lineage>
        <taxon>Bacteria</taxon>
        <taxon>Pseudomonadati</taxon>
        <taxon>Bacteroidota</taxon>
        <taxon>Flavobacteriia</taxon>
        <taxon>Flavobacteriales</taxon>
        <taxon>Flavobacteriaceae</taxon>
        <taxon>Thalassobellus</taxon>
    </lineage>
</organism>
<dbReference type="SUPFAM" id="SSF48452">
    <property type="entry name" value="TPR-like"/>
    <property type="match status" value="1"/>
</dbReference>
<evidence type="ECO:0000256" key="7">
    <source>
        <dbReference type="ARBA" id="ARBA00022840"/>
    </source>
</evidence>
<dbReference type="InterPro" id="IPR011712">
    <property type="entry name" value="Sig_transdc_His_kin_sub3_dim/P"/>
</dbReference>
<evidence type="ECO:0000256" key="8">
    <source>
        <dbReference type="ARBA" id="ARBA00023012"/>
    </source>
</evidence>
<evidence type="ECO:0000256" key="5">
    <source>
        <dbReference type="ARBA" id="ARBA00022741"/>
    </source>
</evidence>
<dbReference type="RefSeq" id="WP_415864060.1">
    <property type="nucleotide sequence ID" value="NZ_CP134536.1"/>
</dbReference>
<evidence type="ECO:0000256" key="4">
    <source>
        <dbReference type="ARBA" id="ARBA00022679"/>
    </source>
</evidence>
<dbReference type="Proteomes" id="UP001303407">
    <property type="component" value="Chromosome"/>
</dbReference>
<dbReference type="Pfam" id="PF13424">
    <property type="entry name" value="TPR_12"/>
    <property type="match status" value="1"/>
</dbReference>
<keyword evidence="10" id="KW-0812">Transmembrane</keyword>
<accession>A0ABY9Y8B9</accession>
<dbReference type="SMART" id="SM00028">
    <property type="entry name" value="TPR"/>
    <property type="match status" value="2"/>
</dbReference>
<dbReference type="InterPro" id="IPR050482">
    <property type="entry name" value="Sensor_HK_TwoCompSys"/>
</dbReference>
<protein>
    <recommendedName>
        <fullName evidence="2">histidine kinase</fullName>
        <ecNumber evidence="2">2.7.13.3</ecNumber>
    </recommendedName>
</protein>
<dbReference type="PANTHER" id="PTHR24421">
    <property type="entry name" value="NITRATE/NITRITE SENSOR PROTEIN NARX-RELATED"/>
    <property type="match status" value="1"/>
</dbReference>
<proteinExistence type="predicted"/>
<dbReference type="GO" id="GO:0016301">
    <property type="term" value="F:kinase activity"/>
    <property type="evidence" value="ECO:0007669"/>
    <property type="project" value="UniProtKB-KW"/>
</dbReference>
<evidence type="ECO:0000256" key="1">
    <source>
        <dbReference type="ARBA" id="ARBA00000085"/>
    </source>
</evidence>
<dbReference type="Pfam" id="PF07730">
    <property type="entry name" value="HisKA_3"/>
    <property type="match status" value="1"/>
</dbReference>
<dbReference type="EMBL" id="CP134536">
    <property type="protein sequence ID" value="WNH14063.1"/>
    <property type="molecule type" value="Genomic_DNA"/>
</dbReference>
<keyword evidence="13" id="KW-1185">Reference proteome</keyword>
<keyword evidence="10" id="KW-0472">Membrane</keyword>
<dbReference type="InterPro" id="IPR036890">
    <property type="entry name" value="HATPase_C_sf"/>
</dbReference>
<keyword evidence="9" id="KW-0802">TPR repeat</keyword>
<evidence type="ECO:0000313" key="12">
    <source>
        <dbReference type="EMBL" id="WNH14063.1"/>
    </source>
</evidence>
<evidence type="ECO:0000256" key="6">
    <source>
        <dbReference type="ARBA" id="ARBA00022777"/>
    </source>
</evidence>
<keyword evidence="4" id="KW-0808">Transferase</keyword>
<keyword evidence="5" id="KW-0547">Nucleotide-binding</keyword>
<sequence length="695" mass="81609">MNLYLSLYMFKNYFFIVLLTLFCLKTSGQTKSFKKQLDSIQALRQLSKNTDLDIEARIQYAKKASELSYITQVDSVILNSNFLLADCYSDDRRYFRESISLNRKNLILASKLNDSHSRAYINYHLGYAYHYLEKSDSTYYYYYNSLRIFEHLKPVKNEYLLRQSRILSNISHLQRVERDYISSQANTIKAINILLFIPETEDSLDDLSNLYNNLALNLYDLKEYEKAIEYYKKAIGVSNKMIDNYKRKLFININLAELYRVTYRYEEAFKIYNKLLEDKTIEKKDPSSYGAILNNMAYTMFLEKDKDYAKIDSLFTEAYNIFCDLDLFYEISGSGNDMAEFYLDTNKKTKALFYSKRSYEYGKKANEYKEVLRALKMLSKLYEGNEGKAYLYEHIKLNDSLIDVERASRNKYARIQFETDQYIKETKRLSTQNILIIAIGSISILVLGLLYFIKLQKTKNNELQYITEQELANQEIYKLMLKQQAKQEEGRLQERHRISEDLHDGILPRLFGTRMGMGFLDIKGDKSTLKQYNKFIDEMQKIEKEVRDVSHELKSDTIGLKANFESILEAYIKTQSVAGNFKYEIINDDKIKFELFNETIRVEIYRILQELIQNIVKHAKATVVSLSFTLKDEVVRINILDDGIGFNTEKKHKGIGLKNIASRVLKLEGELKINSLLNSKKGTEFDIKIPVKKEF</sequence>
<dbReference type="CDD" id="cd16917">
    <property type="entry name" value="HATPase_UhpB-NarQ-NarX-like"/>
    <property type="match status" value="1"/>
</dbReference>